<accession>A0AAD8XW61</accession>
<evidence type="ECO:0000256" key="1">
    <source>
        <dbReference type="SAM" id="Phobius"/>
    </source>
</evidence>
<feature type="transmembrane region" description="Helical" evidence="1">
    <location>
        <begin position="146"/>
        <end position="167"/>
    </location>
</feature>
<sequence>MRAADADVNVNVTRDTTMCCASYGITDSDSVGDDLVLVRYCSDECHPDHRPHQEAVCKETVAELRDEMLFKQPDSSHEGDCPICCLPHSINSDKATLMSCCGKSICDGCDYANRSLVKRYGCLAVEGKNFFRHGIRLSKIAPKGHLFVYPSLACAFCFPLIQSNVFYCSHFTRHRRQ</sequence>
<dbReference type="EMBL" id="JATAAI010000036">
    <property type="protein sequence ID" value="KAK1734979.1"/>
    <property type="molecule type" value="Genomic_DNA"/>
</dbReference>
<proteinExistence type="predicted"/>
<dbReference type="Proteomes" id="UP001224775">
    <property type="component" value="Unassembled WGS sequence"/>
</dbReference>
<protein>
    <submittedName>
        <fullName evidence="2">Uncharacterized protein</fullName>
    </submittedName>
</protein>
<comment type="caution">
    <text evidence="2">The sequence shown here is derived from an EMBL/GenBank/DDBJ whole genome shotgun (WGS) entry which is preliminary data.</text>
</comment>
<keyword evidence="3" id="KW-1185">Reference proteome</keyword>
<reference evidence="2" key="1">
    <citation type="submission" date="2023-06" db="EMBL/GenBank/DDBJ databases">
        <title>Survivors Of The Sea: Transcriptome response of Skeletonema marinoi to long-term dormancy.</title>
        <authorList>
            <person name="Pinder M.I.M."/>
            <person name="Kourtchenko O."/>
            <person name="Robertson E.K."/>
            <person name="Larsson T."/>
            <person name="Maumus F."/>
            <person name="Osuna-Cruz C.M."/>
            <person name="Vancaester E."/>
            <person name="Stenow R."/>
            <person name="Vandepoele K."/>
            <person name="Ploug H."/>
            <person name="Bruchert V."/>
            <person name="Godhe A."/>
            <person name="Topel M."/>
        </authorList>
    </citation>
    <scope>NUCLEOTIDE SEQUENCE</scope>
    <source>
        <strain evidence="2">R05AC</strain>
    </source>
</reference>
<keyword evidence="1" id="KW-0472">Membrane</keyword>
<dbReference type="AlphaFoldDB" id="A0AAD8XW61"/>
<name>A0AAD8XW61_9STRA</name>
<keyword evidence="1" id="KW-0812">Transmembrane</keyword>
<gene>
    <name evidence="2" type="ORF">QTG54_014439</name>
</gene>
<evidence type="ECO:0000313" key="2">
    <source>
        <dbReference type="EMBL" id="KAK1734979.1"/>
    </source>
</evidence>
<organism evidence="2 3">
    <name type="scientific">Skeletonema marinoi</name>
    <dbReference type="NCBI Taxonomy" id="267567"/>
    <lineage>
        <taxon>Eukaryota</taxon>
        <taxon>Sar</taxon>
        <taxon>Stramenopiles</taxon>
        <taxon>Ochrophyta</taxon>
        <taxon>Bacillariophyta</taxon>
        <taxon>Coscinodiscophyceae</taxon>
        <taxon>Thalassiosirophycidae</taxon>
        <taxon>Thalassiosirales</taxon>
        <taxon>Skeletonemataceae</taxon>
        <taxon>Skeletonema</taxon>
        <taxon>Skeletonema marinoi-dohrnii complex</taxon>
    </lineage>
</organism>
<evidence type="ECO:0000313" key="3">
    <source>
        <dbReference type="Proteomes" id="UP001224775"/>
    </source>
</evidence>
<keyword evidence="1" id="KW-1133">Transmembrane helix</keyword>